<proteinExistence type="predicted"/>
<comment type="caution">
    <text evidence="1">The sequence shown here is derived from an EMBL/GenBank/DDBJ whole genome shotgun (WGS) entry which is preliminary data.</text>
</comment>
<name>A0A9W4XUW1_9PLEO</name>
<sequence length="162" mass="18646">MCRSVPCLLHFCCLRCMMRPDGFHFIHFDGNFFFSQLQAHLHPSDLACMPRPKSHGQAISESHPGGMLSRCLFSHNAQQSPPYGLPRTTALQELTNTDRTSIASPFVEDPSTSKFSLTMEPLLFEQEQEKTQLRGILRVLFIRRRPFHTLFRPTIDKPPKFE</sequence>
<accession>A0A9W4XUW1</accession>
<dbReference type="Proteomes" id="UP001152607">
    <property type="component" value="Unassembled WGS sequence"/>
</dbReference>
<evidence type="ECO:0000313" key="1">
    <source>
        <dbReference type="EMBL" id="CAI6341540.1"/>
    </source>
</evidence>
<dbReference type="EMBL" id="CAOQHR010000012">
    <property type="protein sequence ID" value="CAI6341540.1"/>
    <property type="molecule type" value="Genomic_DNA"/>
</dbReference>
<evidence type="ECO:0000313" key="2">
    <source>
        <dbReference type="Proteomes" id="UP001152607"/>
    </source>
</evidence>
<dbReference type="AlphaFoldDB" id="A0A9W4XUW1"/>
<organism evidence="1 2">
    <name type="scientific">Periconia digitata</name>
    <dbReference type="NCBI Taxonomy" id="1303443"/>
    <lineage>
        <taxon>Eukaryota</taxon>
        <taxon>Fungi</taxon>
        <taxon>Dikarya</taxon>
        <taxon>Ascomycota</taxon>
        <taxon>Pezizomycotina</taxon>
        <taxon>Dothideomycetes</taxon>
        <taxon>Pleosporomycetidae</taxon>
        <taxon>Pleosporales</taxon>
        <taxon>Massarineae</taxon>
        <taxon>Periconiaceae</taxon>
        <taxon>Periconia</taxon>
    </lineage>
</organism>
<keyword evidence="2" id="KW-1185">Reference proteome</keyword>
<protein>
    <submittedName>
        <fullName evidence="1">Uncharacterized protein</fullName>
    </submittedName>
</protein>
<reference evidence="1" key="1">
    <citation type="submission" date="2023-01" db="EMBL/GenBank/DDBJ databases">
        <authorList>
            <person name="Van Ghelder C."/>
            <person name="Rancurel C."/>
        </authorList>
    </citation>
    <scope>NUCLEOTIDE SEQUENCE</scope>
    <source>
        <strain evidence="1">CNCM I-4278</strain>
    </source>
</reference>
<gene>
    <name evidence="1" type="ORF">PDIGIT_LOCUS14738</name>
</gene>